<keyword evidence="2" id="KW-1185">Reference proteome</keyword>
<dbReference type="RefSeq" id="WP_077404210.1">
    <property type="nucleotide sequence ID" value="NZ_CP019650.1"/>
</dbReference>
<accession>A0A1Q2M5B7</accession>
<evidence type="ECO:0000313" key="2">
    <source>
        <dbReference type="Proteomes" id="UP000188219"/>
    </source>
</evidence>
<dbReference type="EMBL" id="CP019650">
    <property type="protein sequence ID" value="AQQ67935.1"/>
    <property type="molecule type" value="Genomic_DNA"/>
</dbReference>
<dbReference type="InterPro" id="IPR029068">
    <property type="entry name" value="Glyas_Bleomycin-R_OHBP_Dase"/>
</dbReference>
<dbReference type="eggNOG" id="COG0346">
    <property type="taxonomic scope" value="Bacteria"/>
</dbReference>
<dbReference type="AlphaFoldDB" id="A0A1Q2M5B7"/>
<evidence type="ECO:0008006" key="3">
    <source>
        <dbReference type="Google" id="ProtNLM"/>
    </source>
</evidence>
<dbReference type="KEGG" id="maga:Mag101_09975"/>
<organism evidence="1 2">
    <name type="scientific">Microbulbifer agarilyticus</name>
    <dbReference type="NCBI Taxonomy" id="260552"/>
    <lineage>
        <taxon>Bacteria</taxon>
        <taxon>Pseudomonadati</taxon>
        <taxon>Pseudomonadota</taxon>
        <taxon>Gammaproteobacteria</taxon>
        <taxon>Cellvibrionales</taxon>
        <taxon>Microbulbiferaceae</taxon>
        <taxon>Microbulbifer</taxon>
    </lineage>
</organism>
<sequence>MTDTTSTPALGPCSLATLASSDAARLVDDYCSHLHCHVLASDTLTESMAEQWQCAGLAGATYWVLGNANGRAWLRIVDDAGAEPAKPLQRAGWMAMEILVEDVDSLAETLEGSSFEQLRPVANLELSDKIRAVQVQGANGELLYLTQISGEVPPFQLPTASCAVDHLFIPVLASSNRSESLAGYESLAKHGGLSFDTRVTVINQLRGLPMESQHPLATLQLADSSLIEIDQLEQLAAPIKSTQTLGGGIAMMTFYIDQIPQQFTTYQHQQAPYNGRRSCTVYGYDGERIELIER</sequence>
<proteinExistence type="predicted"/>
<dbReference type="Proteomes" id="UP000188219">
    <property type="component" value="Chromosome"/>
</dbReference>
<name>A0A1Q2M5B7_9GAMM</name>
<gene>
    <name evidence="1" type="ORF">Mag101_09975</name>
</gene>
<dbReference type="SUPFAM" id="SSF54593">
    <property type="entry name" value="Glyoxalase/Bleomycin resistance protein/Dihydroxybiphenyl dioxygenase"/>
    <property type="match status" value="1"/>
</dbReference>
<reference evidence="1" key="1">
    <citation type="submission" date="2017-02" db="EMBL/GenBank/DDBJ databases">
        <title>Genome of Microbulbifer agarilyticus GP101.</title>
        <authorList>
            <person name="Jung J."/>
            <person name="Bae S.S."/>
            <person name="Baek K."/>
        </authorList>
    </citation>
    <scope>NUCLEOTIDE SEQUENCE [LARGE SCALE GENOMIC DNA]</scope>
    <source>
        <strain evidence="1">GP101</strain>
    </source>
</reference>
<evidence type="ECO:0000313" key="1">
    <source>
        <dbReference type="EMBL" id="AQQ67935.1"/>
    </source>
</evidence>
<protein>
    <recommendedName>
        <fullName evidence="3">VOC domain-containing protein</fullName>
    </recommendedName>
</protein>
<dbReference type="STRING" id="260552.Mag101_09975"/>
<dbReference type="OrthoDB" id="7545296at2"/>